<dbReference type="InterPro" id="IPR020057">
    <property type="entry name" value="Ribosomal_bL25_b-dom"/>
</dbReference>
<dbReference type="InterPro" id="IPR011035">
    <property type="entry name" value="Ribosomal_bL25/Gln-tRNA_synth"/>
</dbReference>
<evidence type="ECO:0000259" key="8">
    <source>
        <dbReference type="Pfam" id="PF14693"/>
    </source>
</evidence>
<dbReference type="InterPro" id="IPR001021">
    <property type="entry name" value="Ribosomal_bL25_long"/>
</dbReference>
<proteinExistence type="inferred from homology"/>
<feature type="compositionally biased region" description="Acidic residues" evidence="6">
    <location>
        <begin position="204"/>
        <end position="219"/>
    </location>
</feature>
<dbReference type="RefSeq" id="WP_345712678.1">
    <property type="nucleotide sequence ID" value="NZ_BAABIL010000336.1"/>
</dbReference>
<evidence type="ECO:0000256" key="4">
    <source>
        <dbReference type="ARBA" id="ARBA00023274"/>
    </source>
</evidence>
<evidence type="ECO:0000256" key="5">
    <source>
        <dbReference type="HAMAP-Rule" id="MF_01334"/>
    </source>
</evidence>
<reference evidence="10" key="1">
    <citation type="journal article" date="2019" name="Int. J. Syst. Evol. Microbiol.">
        <title>The Global Catalogue of Microorganisms (GCM) 10K type strain sequencing project: providing services to taxonomists for standard genome sequencing and annotation.</title>
        <authorList>
            <consortium name="The Broad Institute Genomics Platform"/>
            <consortium name="The Broad Institute Genome Sequencing Center for Infectious Disease"/>
            <person name="Wu L."/>
            <person name="Ma J."/>
        </authorList>
    </citation>
    <scope>NUCLEOTIDE SEQUENCE [LARGE SCALE GENOMIC DNA]</scope>
    <source>
        <strain evidence="10">JCM 18126</strain>
    </source>
</reference>
<dbReference type="GO" id="GO:0005840">
    <property type="term" value="C:ribosome"/>
    <property type="evidence" value="ECO:0007669"/>
    <property type="project" value="UniProtKB-KW"/>
</dbReference>
<evidence type="ECO:0000313" key="9">
    <source>
        <dbReference type="EMBL" id="GAA4982408.1"/>
    </source>
</evidence>
<dbReference type="Gene3D" id="2.170.120.20">
    <property type="entry name" value="Ribosomal protein L25, beta domain"/>
    <property type="match status" value="1"/>
</dbReference>
<comment type="function">
    <text evidence="5">This is one of the proteins that binds to the 5S RNA in the ribosome where it forms part of the central protuberance.</text>
</comment>
<dbReference type="Proteomes" id="UP001501195">
    <property type="component" value="Unassembled WGS sequence"/>
</dbReference>
<dbReference type="NCBIfam" id="NF004131">
    <property type="entry name" value="PRK05618.2-1"/>
    <property type="match status" value="1"/>
</dbReference>
<dbReference type="CDD" id="cd00495">
    <property type="entry name" value="Ribosomal_L25_TL5_CTC"/>
    <property type="match status" value="1"/>
</dbReference>
<evidence type="ECO:0000256" key="1">
    <source>
        <dbReference type="ARBA" id="ARBA00022730"/>
    </source>
</evidence>
<comment type="subunit">
    <text evidence="5">Part of the 50S ribosomal subunit; part of the 5S rRNA/L5/L18/L25 subcomplex. Contacts the 5S rRNA. Binds to the 5S rRNA independently of L5 and L18.</text>
</comment>
<dbReference type="NCBIfam" id="TIGR00731">
    <property type="entry name" value="bL25_bact_ctc"/>
    <property type="match status" value="1"/>
</dbReference>
<keyword evidence="3 5" id="KW-0689">Ribosomal protein</keyword>
<accession>A0ABP9HZA6</accession>
<evidence type="ECO:0000256" key="6">
    <source>
        <dbReference type="SAM" id="MobiDB-lite"/>
    </source>
</evidence>
<dbReference type="Gene3D" id="2.40.240.10">
    <property type="entry name" value="Ribosomal Protein L25, Chain P"/>
    <property type="match status" value="1"/>
</dbReference>
<evidence type="ECO:0000256" key="2">
    <source>
        <dbReference type="ARBA" id="ARBA00022884"/>
    </source>
</evidence>
<dbReference type="InterPro" id="IPR020056">
    <property type="entry name" value="Rbsml_bL25/Gln-tRNA_synth_N"/>
</dbReference>
<feature type="domain" description="Large ribosomal subunit protein bL25 L25" evidence="7">
    <location>
        <begin position="6"/>
        <end position="90"/>
    </location>
</feature>
<keyword evidence="10" id="KW-1185">Reference proteome</keyword>
<protein>
    <recommendedName>
        <fullName evidence="5">Large ribosomal subunit protein bL25</fullName>
    </recommendedName>
    <alternativeName>
        <fullName evidence="5">General stress protein CTC</fullName>
    </alternativeName>
</protein>
<dbReference type="InterPro" id="IPR020930">
    <property type="entry name" value="Ribosomal_uL5_bac-type"/>
</dbReference>
<dbReference type="InterPro" id="IPR037121">
    <property type="entry name" value="Ribosomal_bL25_C"/>
</dbReference>
<dbReference type="Pfam" id="PF01386">
    <property type="entry name" value="Ribosomal_L25p"/>
    <property type="match status" value="1"/>
</dbReference>
<feature type="region of interest" description="Disordered" evidence="6">
    <location>
        <begin position="189"/>
        <end position="219"/>
    </location>
</feature>
<dbReference type="Pfam" id="PF14693">
    <property type="entry name" value="Ribosomal_TL5_C"/>
    <property type="match status" value="1"/>
</dbReference>
<dbReference type="PANTHER" id="PTHR33284">
    <property type="entry name" value="RIBOSOMAL PROTEIN L25/GLN-TRNA SYNTHETASE, ANTI-CODON-BINDING DOMAIN-CONTAINING PROTEIN"/>
    <property type="match status" value="1"/>
</dbReference>
<comment type="caution">
    <text evidence="9">The sequence shown here is derived from an EMBL/GenBank/DDBJ whole genome shotgun (WGS) entry which is preliminary data.</text>
</comment>
<evidence type="ECO:0000313" key="10">
    <source>
        <dbReference type="Proteomes" id="UP001501195"/>
    </source>
</evidence>
<keyword evidence="1 5" id="KW-0699">rRNA-binding</keyword>
<evidence type="ECO:0000259" key="7">
    <source>
        <dbReference type="Pfam" id="PF01386"/>
    </source>
</evidence>
<dbReference type="HAMAP" id="MF_01334">
    <property type="entry name" value="Ribosomal_bL25_CTC"/>
    <property type="match status" value="1"/>
</dbReference>
<organism evidence="9 10">
    <name type="scientific">Kineococcus glutinatus</name>
    <dbReference type="NCBI Taxonomy" id="1070872"/>
    <lineage>
        <taxon>Bacteria</taxon>
        <taxon>Bacillati</taxon>
        <taxon>Actinomycetota</taxon>
        <taxon>Actinomycetes</taxon>
        <taxon>Kineosporiales</taxon>
        <taxon>Kineosporiaceae</taxon>
        <taxon>Kineococcus</taxon>
    </lineage>
</organism>
<dbReference type="EMBL" id="BAABIL010000336">
    <property type="protein sequence ID" value="GAA4982408.1"/>
    <property type="molecule type" value="Genomic_DNA"/>
</dbReference>
<sequence>MAAIRISAEPRTEFGKGAARRIRRDDKIPAVLYGHGGDPVHLTLPGHATMLALKTPNALLEFELDGQRHLALAKDVQRDVVRRFIEHIDLLTVVGGEQVTVDIPLHITGEPVPGSIVQQELTTVSVVAEATHLPSALELSVEGAPAGRQITAGDLQLPAGVTIAGDLAQIVAIVSGAPSAEEVEAELAEAEAEAGIVHDAPTSTEEDSAEEGSTEAEQA</sequence>
<dbReference type="PANTHER" id="PTHR33284:SF1">
    <property type="entry name" value="RIBOSOMAL PROTEIN L25_GLN-TRNA SYNTHETASE, ANTI-CODON-BINDING DOMAIN-CONTAINING PROTEIN"/>
    <property type="match status" value="1"/>
</dbReference>
<feature type="domain" description="Large ribosomal subunit protein bL25 beta" evidence="8">
    <location>
        <begin position="98"/>
        <end position="175"/>
    </location>
</feature>
<dbReference type="InterPro" id="IPR029751">
    <property type="entry name" value="Ribosomal_L25_dom"/>
</dbReference>
<name>A0ABP9HZA6_9ACTN</name>
<comment type="similarity">
    <text evidence="5">Belongs to the bacterial ribosomal protein bL25 family. CTC subfamily.</text>
</comment>
<gene>
    <name evidence="5" type="primary">rplY</name>
    <name evidence="5" type="synonym">ctc</name>
    <name evidence="9" type="ORF">GCM10023225_22820</name>
</gene>
<dbReference type="SUPFAM" id="SSF50715">
    <property type="entry name" value="Ribosomal protein L25-like"/>
    <property type="match status" value="1"/>
</dbReference>
<keyword evidence="4 5" id="KW-0687">Ribonucleoprotein</keyword>
<evidence type="ECO:0000256" key="3">
    <source>
        <dbReference type="ARBA" id="ARBA00022980"/>
    </source>
</evidence>
<keyword evidence="2 5" id="KW-0694">RNA-binding</keyword>